<dbReference type="PRINTS" id="PR00792">
    <property type="entry name" value="PEPSIN"/>
</dbReference>
<evidence type="ECO:0000256" key="5">
    <source>
        <dbReference type="RuleBase" id="RU000454"/>
    </source>
</evidence>
<keyword evidence="4 5" id="KW-0378">Hydrolase</keyword>
<dbReference type="EMBL" id="JAKNSF020000196">
    <property type="protein sequence ID" value="KAK7707770.1"/>
    <property type="molecule type" value="Genomic_DNA"/>
</dbReference>
<dbReference type="InterPro" id="IPR001969">
    <property type="entry name" value="Aspartic_peptidase_AS"/>
</dbReference>
<keyword evidence="9" id="KW-1185">Reference proteome</keyword>
<evidence type="ECO:0000256" key="4">
    <source>
        <dbReference type="ARBA" id="ARBA00022801"/>
    </source>
</evidence>
<organism evidence="8 9">
    <name type="scientific">Diaporthe eres</name>
    <name type="common">Phomopsis oblonga</name>
    <dbReference type="NCBI Taxonomy" id="83184"/>
    <lineage>
        <taxon>Eukaryota</taxon>
        <taxon>Fungi</taxon>
        <taxon>Dikarya</taxon>
        <taxon>Ascomycota</taxon>
        <taxon>Pezizomycotina</taxon>
        <taxon>Sordariomycetes</taxon>
        <taxon>Sordariomycetidae</taxon>
        <taxon>Diaporthales</taxon>
        <taxon>Diaporthaceae</taxon>
        <taxon>Diaporthe</taxon>
        <taxon>Diaporthe eres species complex</taxon>
    </lineage>
</organism>
<accession>A0ABR1NMU0</accession>
<sequence>MAPLVKTALVAAALASSAVSAPSGVHIGTPAANAPDNLGPGRATFKQVRNPNYKFNGALSVKKTYLKYGKPVPDWLEEAVANITAEFGLEGRATGSASATPIDSFDDAYITPVQIGTPAQTLNLDFDTGSSDLWVFSSSTPSSQVNGQTVYNPSKSSTSKLLSGASWSITYGDGSSSSGKVYTDKVAVGSLSVANQAVEIATTVSSSFTSESETDGLLGLAFSSLNTVSPTQQKTFFDNAKSSLDSPLFTADLKYHTAGTYNFGFIDDSAHTGSITYTAVSTSQGFWEWKSTGYAVGSNSFVSTTIDGIADTGTTLLYLPASIVSAYYKQISGSQNSNSAGGYIFPCSATPPSFTFGVGSARITIPGKVINYGQVSTGSSSCFGGIQSSAGIGINIFGDVALKAALVVFDGSSTPRLGFAPKTV</sequence>
<evidence type="ECO:0000256" key="2">
    <source>
        <dbReference type="ARBA" id="ARBA00022670"/>
    </source>
</evidence>
<gene>
    <name evidence="8" type="ORF">SLS63_013669</name>
</gene>
<comment type="similarity">
    <text evidence="1 5">Belongs to the peptidase A1 family.</text>
</comment>
<feature type="chain" id="PRO_5045520330" description="Peptidase A1 domain-containing protein" evidence="6">
    <location>
        <begin position="21"/>
        <end position="424"/>
    </location>
</feature>
<keyword evidence="6" id="KW-0732">Signal</keyword>
<name>A0ABR1NMU0_DIAER</name>
<comment type="caution">
    <text evidence="8">The sequence shown here is derived from an EMBL/GenBank/DDBJ whole genome shotgun (WGS) entry which is preliminary data.</text>
</comment>
<evidence type="ECO:0000313" key="9">
    <source>
        <dbReference type="Proteomes" id="UP001430848"/>
    </source>
</evidence>
<dbReference type="PANTHER" id="PTHR47966">
    <property type="entry name" value="BETA-SITE APP-CLEAVING ENZYME, ISOFORM A-RELATED"/>
    <property type="match status" value="1"/>
</dbReference>
<dbReference type="InterPro" id="IPR021109">
    <property type="entry name" value="Peptidase_aspartic_dom_sf"/>
</dbReference>
<dbReference type="Gene3D" id="2.40.70.10">
    <property type="entry name" value="Acid Proteases"/>
    <property type="match status" value="2"/>
</dbReference>
<dbReference type="InterPro" id="IPR001461">
    <property type="entry name" value="Aspartic_peptidase_A1"/>
</dbReference>
<feature type="domain" description="Peptidase A1" evidence="7">
    <location>
        <begin position="109"/>
        <end position="420"/>
    </location>
</feature>
<dbReference type="Pfam" id="PF00026">
    <property type="entry name" value="Asp"/>
    <property type="match status" value="1"/>
</dbReference>
<dbReference type="PROSITE" id="PS51767">
    <property type="entry name" value="PEPTIDASE_A1"/>
    <property type="match status" value="1"/>
</dbReference>
<dbReference type="InterPro" id="IPR034163">
    <property type="entry name" value="Aspergillopepsin-like_cat_dom"/>
</dbReference>
<dbReference type="InterPro" id="IPR033121">
    <property type="entry name" value="PEPTIDASE_A1"/>
</dbReference>
<dbReference type="CDD" id="cd06097">
    <property type="entry name" value="Aspergillopepsin_like"/>
    <property type="match status" value="1"/>
</dbReference>
<evidence type="ECO:0000259" key="7">
    <source>
        <dbReference type="PROSITE" id="PS51767"/>
    </source>
</evidence>
<evidence type="ECO:0000256" key="6">
    <source>
        <dbReference type="SAM" id="SignalP"/>
    </source>
</evidence>
<protein>
    <recommendedName>
        <fullName evidence="7">Peptidase A1 domain-containing protein</fullName>
    </recommendedName>
</protein>
<evidence type="ECO:0000256" key="3">
    <source>
        <dbReference type="ARBA" id="ARBA00022750"/>
    </source>
</evidence>
<dbReference type="Proteomes" id="UP001430848">
    <property type="component" value="Unassembled WGS sequence"/>
</dbReference>
<dbReference type="PROSITE" id="PS00141">
    <property type="entry name" value="ASP_PROTEASE"/>
    <property type="match status" value="1"/>
</dbReference>
<reference evidence="8 9" key="1">
    <citation type="submission" date="2024-02" db="EMBL/GenBank/DDBJ databases">
        <title>De novo assembly and annotation of 12 fungi associated with fruit tree decline syndrome in Ontario, Canada.</title>
        <authorList>
            <person name="Sulman M."/>
            <person name="Ellouze W."/>
            <person name="Ilyukhin E."/>
        </authorList>
    </citation>
    <scope>NUCLEOTIDE SEQUENCE [LARGE SCALE GENOMIC DNA]</scope>
    <source>
        <strain evidence="8 9">M169</strain>
    </source>
</reference>
<keyword evidence="3 5" id="KW-0064">Aspartyl protease</keyword>
<evidence type="ECO:0000256" key="1">
    <source>
        <dbReference type="ARBA" id="ARBA00007447"/>
    </source>
</evidence>
<dbReference type="SUPFAM" id="SSF50630">
    <property type="entry name" value="Acid proteases"/>
    <property type="match status" value="1"/>
</dbReference>
<dbReference type="PANTHER" id="PTHR47966:SF2">
    <property type="entry name" value="ASPERGILLOPEPSIN-1-RELATED"/>
    <property type="match status" value="1"/>
</dbReference>
<keyword evidence="2 5" id="KW-0645">Protease</keyword>
<evidence type="ECO:0000313" key="8">
    <source>
        <dbReference type="EMBL" id="KAK7707770.1"/>
    </source>
</evidence>
<proteinExistence type="inferred from homology"/>
<feature type="signal peptide" evidence="6">
    <location>
        <begin position="1"/>
        <end position="20"/>
    </location>
</feature>